<evidence type="ECO:0000313" key="3">
    <source>
        <dbReference type="Proteomes" id="UP001321543"/>
    </source>
</evidence>
<feature type="compositionally biased region" description="Basic and acidic residues" evidence="1">
    <location>
        <begin position="35"/>
        <end position="45"/>
    </location>
</feature>
<organism evidence="2 3">
    <name type="scientific">Microbacterium suwonense</name>
    <dbReference type="NCBI Taxonomy" id="683047"/>
    <lineage>
        <taxon>Bacteria</taxon>
        <taxon>Bacillati</taxon>
        <taxon>Actinomycetota</taxon>
        <taxon>Actinomycetes</taxon>
        <taxon>Micrococcales</taxon>
        <taxon>Microbacteriaceae</taxon>
        <taxon>Microbacterium</taxon>
    </lineage>
</organism>
<proteinExistence type="predicted"/>
<dbReference type="EMBL" id="AP027728">
    <property type="protein sequence ID" value="BDZ39582.1"/>
    <property type="molecule type" value="Genomic_DNA"/>
</dbReference>
<keyword evidence="3" id="KW-1185">Reference proteome</keyword>
<feature type="region of interest" description="Disordered" evidence="1">
    <location>
        <begin position="32"/>
        <end position="56"/>
    </location>
</feature>
<sequence>MQEGGVAGVTVVDIPREWAELTDSLTTRLVLGAEQDSRAGRDSPRSRASTTSGARR</sequence>
<feature type="compositionally biased region" description="Low complexity" evidence="1">
    <location>
        <begin position="46"/>
        <end position="56"/>
    </location>
</feature>
<dbReference type="Proteomes" id="UP001321543">
    <property type="component" value="Chromosome"/>
</dbReference>
<evidence type="ECO:0000256" key="1">
    <source>
        <dbReference type="SAM" id="MobiDB-lite"/>
    </source>
</evidence>
<protein>
    <submittedName>
        <fullName evidence="2">Uncharacterized protein</fullName>
    </submittedName>
</protein>
<evidence type="ECO:0000313" key="2">
    <source>
        <dbReference type="EMBL" id="BDZ39582.1"/>
    </source>
</evidence>
<accession>A0ABN6X4T1</accession>
<gene>
    <name evidence="2" type="ORF">GCM10025863_21960</name>
</gene>
<dbReference type="RefSeq" id="WP_286299812.1">
    <property type="nucleotide sequence ID" value="NZ_AP027728.1"/>
</dbReference>
<name>A0ABN6X4T1_9MICO</name>
<reference evidence="3" key="1">
    <citation type="journal article" date="2019" name="Int. J. Syst. Evol. Microbiol.">
        <title>The Global Catalogue of Microorganisms (GCM) 10K type strain sequencing project: providing services to taxonomists for standard genome sequencing and annotation.</title>
        <authorList>
            <consortium name="The Broad Institute Genomics Platform"/>
            <consortium name="The Broad Institute Genome Sequencing Center for Infectious Disease"/>
            <person name="Wu L."/>
            <person name="Ma J."/>
        </authorList>
    </citation>
    <scope>NUCLEOTIDE SEQUENCE [LARGE SCALE GENOMIC DNA]</scope>
    <source>
        <strain evidence="3">NBRC 106310</strain>
    </source>
</reference>